<dbReference type="InterPro" id="IPR013766">
    <property type="entry name" value="Thioredoxin_domain"/>
</dbReference>
<evidence type="ECO:0000313" key="3">
    <source>
        <dbReference type="Proteomes" id="UP001227230"/>
    </source>
</evidence>
<dbReference type="PANTHER" id="PTHR47192:SF4">
    <property type="entry name" value="THIOREDOXIN-LIKE 3-2, CHLOROPLASTIC"/>
    <property type="match status" value="1"/>
</dbReference>
<dbReference type="Proteomes" id="UP001227230">
    <property type="component" value="Chromosome 13"/>
</dbReference>
<dbReference type="SUPFAM" id="SSF52833">
    <property type="entry name" value="Thioredoxin-like"/>
    <property type="match status" value="1"/>
</dbReference>
<organism evidence="2 3">
    <name type="scientific">Vitis vinifera</name>
    <name type="common">Grape</name>
    <dbReference type="NCBI Taxonomy" id="29760"/>
    <lineage>
        <taxon>Eukaryota</taxon>
        <taxon>Viridiplantae</taxon>
        <taxon>Streptophyta</taxon>
        <taxon>Embryophyta</taxon>
        <taxon>Tracheophyta</taxon>
        <taxon>Spermatophyta</taxon>
        <taxon>Magnoliopsida</taxon>
        <taxon>eudicotyledons</taxon>
        <taxon>Gunneridae</taxon>
        <taxon>Pentapetalae</taxon>
        <taxon>rosids</taxon>
        <taxon>Vitales</taxon>
        <taxon>Vitaceae</taxon>
        <taxon>Viteae</taxon>
        <taxon>Vitis</taxon>
    </lineage>
</organism>
<keyword evidence="3" id="KW-1185">Reference proteome</keyword>
<dbReference type="EMBL" id="CP126660">
    <property type="protein sequence ID" value="WKA01179.1"/>
    <property type="molecule type" value="Genomic_DNA"/>
</dbReference>
<evidence type="ECO:0000313" key="2">
    <source>
        <dbReference type="EMBL" id="WKA01179.1"/>
    </source>
</evidence>
<reference evidence="2 3" key="1">
    <citation type="journal article" date="2023" name="Hortic Res">
        <title>The complete reference genome for grapevine (Vitis vinifera L.) genetics and breeding.</title>
        <authorList>
            <person name="Shi X."/>
            <person name="Cao S."/>
            <person name="Wang X."/>
            <person name="Huang S."/>
            <person name="Wang Y."/>
            <person name="Liu Z."/>
            <person name="Liu W."/>
            <person name="Leng X."/>
            <person name="Peng Y."/>
            <person name="Wang N."/>
            <person name="Wang Y."/>
            <person name="Ma Z."/>
            <person name="Xu X."/>
            <person name="Zhang F."/>
            <person name="Xue H."/>
            <person name="Zhong H."/>
            <person name="Wang Y."/>
            <person name="Zhang K."/>
            <person name="Velt A."/>
            <person name="Avia K."/>
            <person name="Holtgrawe D."/>
            <person name="Grimplet J."/>
            <person name="Matus J.T."/>
            <person name="Ware D."/>
            <person name="Wu X."/>
            <person name="Wang H."/>
            <person name="Liu C."/>
            <person name="Fang Y."/>
            <person name="Rustenholz C."/>
            <person name="Cheng Z."/>
            <person name="Xiao H."/>
            <person name="Zhou Y."/>
        </authorList>
    </citation>
    <scope>NUCLEOTIDE SEQUENCE [LARGE SCALE GENOMIC DNA]</scope>
    <source>
        <strain evidence="3">cv. Pinot noir / PN40024</strain>
        <tissue evidence="2">Leaf</tissue>
    </source>
</reference>
<dbReference type="PANTHER" id="PTHR47192">
    <property type="entry name" value="THIOREDOXIN-LIKE 3-2, CHLOROPLASTIC"/>
    <property type="match status" value="1"/>
</dbReference>
<dbReference type="Pfam" id="PF00085">
    <property type="entry name" value="Thioredoxin"/>
    <property type="match status" value="1"/>
</dbReference>
<protein>
    <recommendedName>
        <fullName evidence="1">Thioredoxin domain-containing protein</fullName>
    </recommendedName>
</protein>
<evidence type="ECO:0000259" key="1">
    <source>
        <dbReference type="PROSITE" id="PS51352"/>
    </source>
</evidence>
<proteinExistence type="predicted"/>
<dbReference type="InterPro" id="IPR044253">
    <property type="entry name" value="WCRKC1/2"/>
</dbReference>
<dbReference type="Gene3D" id="3.40.30.10">
    <property type="entry name" value="Glutaredoxin"/>
    <property type="match status" value="1"/>
</dbReference>
<dbReference type="CDD" id="cd02947">
    <property type="entry name" value="TRX_family"/>
    <property type="match status" value="1"/>
</dbReference>
<accession>A0ABY9D1D6</accession>
<sequence>MSFVRFYKDLQAIAGARSDDLRTSGVASGPSFGGHGALAGELLIEDNAQKIGVSGGKVWALAAWNQEGPLQDLDDSPVSVELKPISSDTQFDRILGEAQQLEESVAIVWMATWCRKCIYLKPKLEKLAAEYYPRLRFYCVDVNTVPHKLVARAAVTKMPTIQLWKDSKKQAEVIGGHKAYFVVNELKSWVPMSLSPKLAFKPSQSQLDLEEVESIALFVRIDGDFRVKGFGYGHWE</sequence>
<gene>
    <name evidence="2" type="ORF">VitviT2T_019473</name>
</gene>
<dbReference type="PROSITE" id="PS51352">
    <property type="entry name" value="THIOREDOXIN_2"/>
    <property type="match status" value="1"/>
</dbReference>
<name>A0ABY9D1D6_VITVI</name>
<feature type="domain" description="Thioredoxin" evidence="1">
    <location>
        <begin position="71"/>
        <end position="195"/>
    </location>
</feature>
<dbReference type="InterPro" id="IPR036249">
    <property type="entry name" value="Thioredoxin-like_sf"/>
</dbReference>